<evidence type="ECO:0000313" key="1">
    <source>
        <dbReference type="EMBL" id="MBD2609568.1"/>
    </source>
</evidence>
<dbReference type="Proteomes" id="UP000660380">
    <property type="component" value="Unassembled WGS sequence"/>
</dbReference>
<keyword evidence="2" id="KW-1185">Reference proteome</keyword>
<sequence>MPDKYVERQIKFYESATSTEAENDALYRLGTHLELKAVPCNGNANLTEEQRTIILDAVKCKGKCKGGNDE</sequence>
<gene>
    <name evidence="1" type="ORF">H6G81_35040</name>
</gene>
<organism evidence="1 2">
    <name type="scientific">Scytonema hofmannii FACHB-248</name>
    <dbReference type="NCBI Taxonomy" id="1842502"/>
    <lineage>
        <taxon>Bacteria</taxon>
        <taxon>Bacillati</taxon>
        <taxon>Cyanobacteriota</taxon>
        <taxon>Cyanophyceae</taxon>
        <taxon>Nostocales</taxon>
        <taxon>Scytonemataceae</taxon>
        <taxon>Scytonema</taxon>
    </lineage>
</organism>
<proteinExistence type="predicted"/>
<dbReference type="EMBL" id="JACJTA010000173">
    <property type="protein sequence ID" value="MBD2609568.1"/>
    <property type="molecule type" value="Genomic_DNA"/>
</dbReference>
<accession>A0ABR8H3F0</accession>
<evidence type="ECO:0000313" key="2">
    <source>
        <dbReference type="Proteomes" id="UP000660380"/>
    </source>
</evidence>
<comment type="caution">
    <text evidence="1">The sequence shown here is derived from an EMBL/GenBank/DDBJ whole genome shotgun (WGS) entry which is preliminary data.</text>
</comment>
<reference evidence="1 2" key="1">
    <citation type="journal article" date="2020" name="ISME J.">
        <title>Comparative genomics reveals insights into cyanobacterial evolution and habitat adaptation.</title>
        <authorList>
            <person name="Chen M.Y."/>
            <person name="Teng W.K."/>
            <person name="Zhao L."/>
            <person name="Hu C.X."/>
            <person name="Zhou Y.K."/>
            <person name="Han B.P."/>
            <person name="Song L.R."/>
            <person name="Shu W.S."/>
        </authorList>
    </citation>
    <scope>NUCLEOTIDE SEQUENCE [LARGE SCALE GENOMIC DNA]</scope>
    <source>
        <strain evidence="1 2">FACHB-248</strain>
    </source>
</reference>
<name>A0ABR8H3F0_9CYAN</name>
<dbReference type="RefSeq" id="WP_029637102.1">
    <property type="nucleotide sequence ID" value="NZ_JACJTA010000173.1"/>
</dbReference>
<protein>
    <submittedName>
        <fullName evidence="1">Uncharacterized protein</fullName>
    </submittedName>
</protein>